<evidence type="ECO:0000259" key="2">
    <source>
        <dbReference type="Pfam" id="PF26570"/>
    </source>
</evidence>
<dbReference type="Proteomes" id="UP000677228">
    <property type="component" value="Unassembled WGS sequence"/>
</dbReference>
<organism evidence="3 5">
    <name type="scientific">Didymodactylos carnosus</name>
    <dbReference type="NCBI Taxonomy" id="1234261"/>
    <lineage>
        <taxon>Eukaryota</taxon>
        <taxon>Metazoa</taxon>
        <taxon>Spiralia</taxon>
        <taxon>Gnathifera</taxon>
        <taxon>Rotifera</taxon>
        <taxon>Eurotatoria</taxon>
        <taxon>Bdelloidea</taxon>
        <taxon>Philodinida</taxon>
        <taxon>Philodinidae</taxon>
        <taxon>Didymodactylos</taxon>
    </lineage>
</organism>
<feature type="region of interest" description="Disordered" evidence="1">
    <location>
        <begin position="406"/>
        <end position="429"/>
    </location>
</feature>
<feature type="region of interest" description="Disordered" evidence="1">
    <location>
        <begin position="1"/>
        <end position="101"/>
    </location>
</feature>
<dbReference type="Pfam" id="PF26570">
    <property type="entry name" value="MYO15"/>
    <property type="match status" value="1"/>
</dbReference>
<accession>A0A8S2EA20</accession>
<protein>
    <recommendedName>
        <fullName evidence="2">Unconventional myosin-XV-like domain-containing protein</fullName>
    </recommendedName>
</protein>
<proteinExistence type="predicted"/>
<dbReference type="PANTHER" id="PTHR22692:SF26">
    <property type="entry name" value="SH3 DOMAIN-CONTAINING PROTEIN"/>
    <property type="match status" value="1"/>
</dbReference>
<gene>
    <name evidence="3" type="ORF">OVA965_LOCUS22381</name>
    <name evidence="4" type="ORF">TMI583_LOCUS23096</name>
</gene>
<feature type="compositionally biased region" description="Polar residues" evidence="1">
    <location>
        <begin position="413"/>
        <end position="429"/>
    </location>
</feature>
<dbReference type="EMBL" id="CAJOBA010034133">
    <property type="protein sequence ID" value="CAF3978619.1"/>
    <property type="molecule type" value="Genomic_DNA"/>
</dbReference>
<dbReference type="AlphaFoldDB" id="A0A8S2EA20"/>
<feature type="region of interest" description="Disordered" evidence="1">
    <location>
        <begin position="517"/>
        <end position="551"/>
    </location>
</feature>
<sequence>MEVQRRIQEEILGHESSEKVKVKRASLDLPRDHVSPSPEHEFHDINNKSNNDRSRSIVVQRISIDGDENHRSQSEDRSKKYRQHRTSPLQHHPLASSADKDHKQILKINSALSSSIERASLIGSDLENTNEDWLMMNDNNGKYRHKTLTPMIGKENFELRKKLFERLNEKQDIEASTISHDYFGCRREPKSGLFAEVGRLISYFEGINDLNKNIIQIVSPSLPQIHNLSCGGADDNSTCPSLTISHQKHIERRKNRRNIKKNSITTTTSANIVSQATTVTPVTILNNSSDSKINENGGGCEQRTCSQNTSNIDHTTPYSTQSNSSDSIVYPHVPEVLTVTNKNNDKSIIATIINEEHEETLPNKVFPTEKNGSERKSLDDNNLTIRYRTYSDIFTYQTLINTSSRISRHHSDPLTSSGETTPNQRLHHSNPCSRCQINLHNERAISMSVGRCENRFYHYRGINKRLRRPPSYIKELKAYLAHREASVTDIVSIKDMKKISNVLVWLAKQPTPLLQRQQSFSADSSPPLNVSASSDPTLNERDSRPSAVENETVVTSITEIVSLSALQNDPLQQPIFSTSCHSGTPTNNRSRNKAIESAWGVSLRPQQDRQVEKIFHVDMTSEQRQQGVSIEQNTIDNINPIRNDQSCSTTNINISSCLNQQNSIIESNNNERELFVQLMNKNVVDQEEDSVIINEISQYSDPISTTENVPNEINTKFYGKPSSIHIMYDKVPWSLHIRKEVFSPCETLEQPLLIDLIFIQILRDTFSPTCVRINNEERLSMKALLATNGVTSISDMDVIKKLSTKKSIVEQAKQWQTYFCRLFPISNLHFTGFDEQCVVLDGLIRNFEFSHSSSSEKLTTFAF</sequence>
<dbReference type="InterPro" id="IPR051567">
    <property type="entry name" value="Unconventional_Myosin_ATPase"/>
</dbReference>
<dbReference type="Proteomes" id="UP000682733">
    <property type="component" value="Unassembled WGS sequence"/>
</dbReference>
<feature type="compositionally biased region" description="Basic and acidic residues" evidence="1">
    <location>
        <begin position="67"/>
        <end position="78"/>
    </location>
</feature>
<evidence type="ECO:0000313" key="4">
    <source>
        <dbReference type="EMBL" id="CAF3978619.1"/>
    </source>
</evidence>
<evidence type="ECO:0000256" key="1">
    <source>
        <dbReference type="SAM" id="MobiDB-lite"/>
    </source>
</evidence>
<dbReference type="InterPro" id="IPR059004">
    <property type="entry name" value="MYO15"/>
</dbReference>
<evidence type="ECO:0000313" key="3">
    <source>
        <dbReference type="EMBL" id="CAF1167121.1"/>
    </source>
</evidence>
<comment type="caution">
    <text evidence="3">The sequence shown here is derived from an EMBL/GenBank/DDBJ whole genome shotgun (WGS) entry which is preliminary data.</text>
</comment>
<feature type="domain" description="Unconventional myosin-XV-like" evidence="2">
    <location>
        <begin position="740"/>
        <end position="819"/>
    </location>
</feature>
<feature type="compositionally biased region" description="Polar residues" evidence="1">
    <location>
        <begin position="517"/>
        <end position="537"/>
    </location>
</feature>
<name>A0A8S2EA20_9BILA</name>
<dbReference type="PANTHER" id="PTHR22692">
    <property type="entry name" value="MYOSIN VII, XV"/>
    <property type="match status" value="1"/>
</dbReference>
<reference evidence="3" key="1">
    <citation type="submission" date="2021-02" db="EMBL/GenBank/DDBJ databases">
        <authorList>
            <person name="Nowell W R."/>
        </authorList>
    </citation>
    <scope>NUCLEOTIDE SEQUENCE</scope>
</reference>
<feature type="compositionally biased region" description="Basic and acidic residues" evidence="1">
    <location>
        <begin position="1"/>
        <end position="55"/>
    </location>
</feature>
<evidence type="ECO:0000313" key="5">
    <source>
        <dbReference type="Proteomes" id="UP000677228"/>
    </source>
</evidence>
<dbReference type="EMBL" id="CAJNOK010012608">
    <property type="protein sequence ID" value="CAF1167121.1"/>
    <property type="molecule type" value="Genomic_DNA"/>
</dbReference>